<comment type="caution">
    <text evidence="1">The sequence shown here is derived from an EMBL/GenBank/DDBJ whole genome shotgun (WGS) entry which is preliminary data.</text>
</comment>
<sequence length="330" mass="37815">MTPPQHLRARGTRRYDKPALDHDELVDRKIGRGLVVPDRDRTRRYLRHIGYYRFSPYLIPFRESPSHEQLRVGTTFDQVLDLYVFDRKLRLLVMDAIERIEVAVRAALTDAMSLQHGGPFWYLDPEHFADAARHDGLLRHVQKSCREQLREGEDAPSGELTHASALEHYLTTYGEPELPPSWLVVESLTLGQLDKVIGNLRRPADVKRIARPLGLTAPVLVSWLRTYVRVRNICAHHGRLWNVGLGVYPAIPKPTTVTWLGDAETFTDAPDRRKRLYPVLVSLQSVLSTISPRSSWAQRLSDLLDAHPRVPLRGMGIPAEWRDDPFWPLS</sequence>
<proteinExistence type="predicted"/>
<keyword evidence="2" id="KW-1185">Reference proteome</keyword>
<organism evidence="1 2">
    <name type="scientific">Isoptericola haloaureus</name>
    <dbReference type="NCBI Taxonomy" id="1542902"/>
    <lineage>
        <taxon>Bacteria</taxon>
        <taxon>Bacillati</taxon>
        <taxon>Actinomycetota</taxon>
        <taxon>Actinomycetes</taxon>
        <taxon>Micrococcales</taxon>
        <taxon>Promicromonosporaceae</taxon>
        <taxon>Isoptericola</taxon>
    </lineage>
</organism>
<dbReference type="Proteomes" id="UP001310387">
    <property type="component" value="Unassembled WGS sequence"/>
</dbReference>
<protein>
    <submittedName>
        <fullName evidence="1">Abi family protein</fullName>
    </submittedName>
</protein>
<reference evidence="1" key="2">
    <citation type="submission" date="2024-02" db="EMBL/GenBank/DDBJ databases">
        <authorList>
            <person name="Prathaban M."/>
            <person name="Mythili R."/>
            <person name="Sharmila Devi N."/>
            <person name="Sobanaa M."/>
            <person name="Prathiviraj R."/>
            <person name="Selvin J."/>
        </authorList>
    </citation>
    <scope>NUCLEOTIDE SEQUENCE</scope>
    <source>
        <strain evidence="1">MP1014</strain>
    </source>
</reference>
<dbReference type="InterPro" id="IPR011664">
    <property type="entry name" value="Abi_system_AbiD/AbiF-like"/>
</dbReference>
<evidence type="ECO:0000313" key="1">
    <source>
        <dbReference type="EMBL" id="MEG3615715.1"/>
    </source>
</evidence>
<name>A0ABU7Z8J8_9MICO</name>
<accession>A0ABU7Z8J8</accession>
<dbReference type="EMBL" id="JBAGLP010000118">
    <property type="protein sequence ID" value="MEG3615715.1"/>
    <property type="molecule type" value="Genomic_DNA"/>
</dbReference>
<dbReference type="RefSeq" id="WP_332902329.1">
    <property type="nucleotide sequence ID" value="NZ_JBAGLP010000118.1"/>
</dbReference>
<gene>
    <name evidence="1" type="ORF">V5O49_11325</name>
</gene>
<evidence type="ECO:0000313" key="2">
    <source>
        <dbReference type="Proteomes" id="UP001310387"/>
    </source>
</evidence>
<reference evidence="1" key="1">
    <citation type="journal article" date="2024" name="Antonie Van Leeuwenhoek">
        <title>Isoptericola haloaureus sp. nov., a dimorphic actinobacterium isolated from mangrove sediments of southeast India, implicating biosaline agricultural significance through nitrogen fixation and salt tolerance genes.</title>
        <authorList>
            <person name="Prathaban M."/>
            <person name="Prathiviraj R."/>
            <person name="Ravichandran M."/>
            <person name="Natarajan S.D."/>
            <person name="Sobanaa M."/>
            <person name="Hari Krishna Kumar S."/>
            <person name="Chandrasekar V."/>
            <person name="Selvin J."/>
        </authorList>
    </citation>
    <scope>NUCLEOTIDE SEQUENCE</scope>
    <source>
        <strain evidence="1">MP1014</strain>
    </source>
</reference>
<dbReference type="Pfam" id="PF07751">
    <property type="entry name" value="Abi_2"/>
    <property type="match status" value="1"/>
</dbReference>